<accession>A0A2Z4QER2</accession>
<evidence type="ECO:0000313" key="2">
    <source>
        <dbReference type="Proteomes" id="UP000251795"/>
    </source>
</evidence>
<name>A0A2Z4QER2_9CAUD</name>
<organism evidence="1 2">
    <name type="scientific">Erwinia phage vB_EamM_Alexandra</name>
    <dbReference type="NCBI Taxonomy" id="2201424"/>
    <lineage>
        <taxon>Viruses</taxon>
        <taxon>Duplodnaviria</taxon>
        <taxon>Heunggongvirae</taxon>
        <taxon>Uroviricota</taxon>
        <taxon>Caudoviricetes</taxon>
        <taxon>Alexandravirus</taxon>
        <taxon>Alexandravirus alexandra</taxon>
    </lineage>
</organism>
<keyword evidence="2" id="KW-1185">Reference proteome</keyword>
<reference evidence="1 2" key="1">
    <citation type="submission" date="2018-04" db="EMBL/GenBank/DDBJ databases">
        <authorList>
            <person name="Go L.Y."/>
            <person name="Mitchell J.A."/>
        </authorList>
    </citation>
    <scope>NUCLEOTIDE SEQUENCE [LARGE SCALE GENOMIC DNA]</scope>
</reference>
<protein>
    <submittedName>
        <fullName evidence="1">Uncharacterized protein</fullName>
    </submittedName>
</protein>
<proteinExistence type="predicted"/>
<evidence type="ECO:0000313" key="1">
    <source>
        <dbReference type="EMBL" id="AWY08529.1"/>
    </source>
</evidence>
<gene>
    <name evidence="1" type="ORF">Alexandra_272</name>
</gene>
<sequence length="95" mass="11281">MLLAWVLNLPCRYRAYRDRFKLEMVDAFIALPAQDQQLLCKALDVSNTPEGLEKFFDTSRKDLAKKCGIYYVHLTRDSKLLYVFQRVIHNIRTRK</sequence>
<dbReference type="EMBL" id="MH248138">
    <property type="protein sequence ID" value="AWY08529.1"/>
    <property type="molecule type" value="Genomic_DNA"/>
</dbReference>
<dbReference type="Proteomes" id="UP000251795">
    <property type="component" value="Segment"/>
</dbReference>